<dbReference type="InterPro" id="IPR033786">
    <property type="entry name" value="TTHB210-like"/>
</dbReference>
<evidence type="ECO:0000313" key="4">
    <source>
        <dbReference type="Proteomes" id="UP001597532"/>
    </source>
</evidence>
<evidence type="ECO:0000313" key="3">
    <source>
        <dbReference type="EMBL" id="MFD2789786.1"/>
    </source>
</evidence>
<keyword evidence="4" id="KW-1185">Reference proteome</keyword>
<dbReference type="CDD" id="cd11669">
    <property type="entry name" value="TTHB210-like"/>
    <property type="match status" value="1"/>
</dbReference>
<accession>A0ABW5VFM0</accession>
<dbReference type="InterPro" id="IPR040832">
    <property type="entry name" value="TTHB210-like_dom"/>
</dbReference>
<dbReference type="Proteomes" id="UP001597532">
    <property type="component" value="Unassembled WGS sequence"/>
</dbReference>
<dbReference type="Pfam" id="PF18197">
    <property type="entry name" value="TTHB210-like"/>
    <property type="match status" value="1"/>
</dbReference>
<organism evidence="3 4">
    <name type="scientific">Arenibacter antarcticus</name>
    <dbReference type="NCBI Taxonomy" id="2040469"/>
    <lineage>
        <taxon>Bacteria</taxon>
        <taxon>Pseudomonadati</taxon>
        <taxon>Bacteroidota</taxon>
        <taxon>Flavobacteriia</taxon>
        <taxon>Flavobacteriales</taxon>
        <taxon>Flavobacteriaceae</taxon>
        <taxon>Arenibacter</taxon>
    </lineage>
</organism>
<evidence type="ECO:0000259" key="2">
    <source>
        <dbReference type="Pfam" id="PF18197"/>
    </source>
</evidence>
<sequence length="283" mass="31427">MRFKHLKFMGVGSMLLLMSLGCSKESTVGDALEPINGKAVLKANKTNTYYGPQISLGNGHVRSWIRIAKDGTPEELGVEMSAKSLTGLPSGPGHTSLVLPLHKKAMENTPFDHVFFNWNPEGHEPPGAFDVPHFDVHFVMVSVAEREAIPSWSPETDLLFNTYPPPGYIPDGYVTPPGAGTAEPLMGKHWLPLSIFSAPGVIDPNYVFQNILLYGSYNGKVLFLEPMDTLEFLNSMASFSSDFPLPDKYEHSSYYPTSYNIFADSKHDRHYISLSNFEHRDAD</sequence>
<dbReference type="RefSeq" id="WP_251807791.1">
    <property type="nucleotide sequence ID" value="NZ_CP166679.1"/>
</dbReference>
<feature type="signal peptide" evidence="1">
    <location>
        <begin position="1"/>
        <end position="24"/>
    </location>
</feature>
<name>A0ABW5VFM0_9FLAO</name>
<comment type="caution">
    <text evidence="3">The sequence shown here is derived from an EMBL/GenBank/DDBJ whole genome shotgun (WGS) entry which is preliminary data.</text>
</comment>
<dbReference type="EMBL" id="JBHUOK010000029">
    <property type="protein sequence ID" value="MFD2789786.1"/>
    <property type="molecule type" value="Genomic_DNA"/>
</dbReference>
<proteinExistence type="predicted"/>
<dbReference type="PROSITE" id="PS51257">
    <property type="entry name" value="PROKAR_LIPOPROTEIN"/>
    <property type="match status" value="1"/>
</dbReference>
<reference evidence="4" key="1">
    <citation type="journal article" date="2019" name="Int. J. Syst. Evol. Microbiol.">
        <title>The Global Catalogue of Microorganisms (GCM) 10K type strain sequencing project: providing services to taxonomists for standard genome sequencing and annotation.</title>
        <authorList>
            <consortium name="The Broad Institute Genomics Platform"/>
            <consortium name="The Broad Institute Genome Sequencing Center for Infectious Disease"/>
            <person name="Wu L."/>
            <person name="Ma J."/>
        </authorList>
    </citation>
    <scope>NUCLEOTIDE SEQUENCE [LARGE SCALE GENOMIC DNA]</scope>
    <source>
        <strain evidence="4">KCTC 52924</strain>
    </source>
</reference>
<gene>
    <name evidence="3" type="ORF">ACFS1K_08440</name>
</gene>
<keyword evidence="1" id="KW-0732">Signal</keyword>
<protein>
    <submittedName>
        <fullName evidence="3">DUF5602 domain-containing protein</fullName>
    </submittedName>
</protein>
<feature type="chain" id="PRO_5046519730" evidence="1">
    <location>
        <begin position="25"/>
        <end position="283"/>
    </location>
</feature>
<evidence type="ECO:0000256" key="1">
    <source>
        <dbReference type="SAM" id="SignalP"/>
    </source>
</evidence>
<feature type="domain" description="TTHB210-like" evidence="2">
    <location>
        <begin position="69"/>
        <end position="118"/>
    </location>
</feature>